<organism evidence="2 3">
    <name type="scientific">Bugula neritina</name>
    <name type="common">Brown bryozoan</name>
    <name type="synonym">Sertularia neritina</name>
    <dbReference type="NCBI Taxonomy" id="10212"/>
    <lineage>
        <taxon>Eukaryota</taxon>
        <taxon>Metazoa</taxon>
        <taxon>Spiralia</taxon>
        <taxon>Lophotrochozoa</taxon>
        <taxon>Bryozoa</taxon>
        <taxon>Gymnolaemata</taxon>
        <taxon>Cheilostomatida</taxon>
        <taxon>Flustrina</taxon>
        <taxon>Buguloidea</taxon>
        <taxon>Bugulidae</taxon>
        <taxon>Bugula</taxon>
    </lineage>
</organism>
<feature type="region of interest" description="Disordered" evidence="1">
    <location>
        <begin position="50"/>
        <end position="78"/>
    </location>
</feature>
<dbReference type="AlphaFoldDB" id="A0A7J7JH44"/>
<sequence length="248" mass="28874">MKKFGTLIHKNIKDLQKVDAQHPTVAIMSNNSNQWKNEVVVNELTFNKKNIKNTHKGETQDDEEPDDKPTKQVKTATDLQRLKLEKLLKQPDKPVYIPEKRKERKMPKPPEFIRNTWGSSAGAGSGDFHVYRGVRRREYARQKFLNEQTTKNELDTEYQQKMEENLKAADERTAKKRAKRLKKKQKAKQMKKHQSVKPQSSSESDDEENDEEECEEQDSSSHKIEKNETVHDNSEQLDNSNVSESKPT</sequence>
<keyword evidence="3" id="KW-1185">Reference proteome</keyword>
<feature type="compositionally biased region" description="Acidic residues" evidence="1">
    <location>
        <begin position="203"/>
        <end position="218"/>
    </location>
</feature>
<dbReference type="GO" id="GO:0003725">
    <property type="term" value="F:double-stranded RNA binding"/>
    <property type="evidence" value="ECO:0007669"/>
    <property type="project" value="InterPro"/>
</dbReference>
<reference evidence="2" key="1">
    <citation type="submission" date="2020-06" db="EMBL/GenBank/DDBJ databases">
        <title>Draft genome of Bugula neritina, a colonial animal packing powerful symbionts and potential medicines.</title>
        <authorList>
            <person name="Rayko M."/>
        </authorList>
    </citation>
    <scope>NUCLEOTIDE SEQUENCE [LARGE SCALE GENOMIC DNA]</scope>
    <source>
        <strain evidence="2">Kwan_BN1</strain>
    </source>
</reference>
<dbReference type="EMBL" id="VXIV02002442">
    <property type="protein sequence ID" value="KAF6025570.1"/>
    <property type="molecule type" value="Genomic_DNA"/>
</dbReference>
<dbReference type="Pfam" id="PF06658">
    <property type="entry name" value="DUF1168"/>
    <property type="match status" value="1"/>
</dbReference>
<feature type="region of interest" description="Disordered" evidence="1">
    <location>
        <begin position="90"/>
        <end position="127"/>
    </location>
</feature>
<protein>
    <submittedName>
        <fullName evidence="2">Uncharacterized protein</fullName>
    </submittedName>
</protein>
<dbReference type="GO" id="GO:0005730">
    <property type="term" value="C:nucleolus"/>
    <property type="evidence" value="ECO:0007669"/>
    <property type="project" value="TreeGrafter"/>
</dbReference>
<feature type="compositionally biased region" description="Basic and acidic residues" evidence="1">
    <location>
        <begin position="150"/>
        <end position="173"/>
    </location>
</feature>
<evidence type="ECO:0000256" key="1">
    <source>
        <dbReference type="SAM" id="MobiDB-lite"/>
    </source>
</evidence>
<accession>A0A7J7JH44</accession>
<evidence type="ECO:0000313" key="3">
    <source>
        <dbReference type="Proteomes" id="UP000593567"/>
    </source>
</evidence>
<feature type="compositionally biased region" description="Basic residues" evidence="1">
    <location>
        <begin position="174"/>
        <end position="195"/>
    </location>
</feature>
<evidence type="ECO:0000313" key="2">
    <source>
        <dbReference type="EMBL" id="KAF6025570.1"/>
    </source>
</evidence>
<comment type="caution">
    <text evidence="2">The sequence shown here is derived from an EMBL/GenBank/DDBJ whole genome shotgun (WGS) entry which is preliminary data.</text>
</comment>
<feature type="compositionally biased region" description="Polar residues" evidence="1">
    <location>
        <begin position="236"/>
        <end position="248"/>
    </location>
</feature>
<feature type="region of interest" description="Disordered" evidence="1">
    <location>
        <begin position="144"/>
        <end position="248"/>
    </location>
</feature>
<dbReference type="PANTHER" id="PTHR13507:SF0">
    <property type="entry name" value="PRKR-INTERACTING PROTEIN 1"/>
    <property type="match status" value="1"/>
</dbReference>
<gene>
    <name evidence="2" type="ORF">EB796_016112</name>
</gene>
<dbReference type="Proteomes" id="UP000593567">
    <property type="component" value="Unassembled WGS sequence"/>
</dbReference>
<proteinExistence type="predicted"/>
<dbReference type="GO" id="GO:0019901">
    <property type="term" value="F:protein kinase binding"/>
    <property type="evidence" value="ECO:0007669"/>
    <property type="project" value="TreeGrafter"/>
</dbReference>
<feature type="compositionally biased region" description="Basic and acidic residues" evidence="1">
    <location>
        <begin position="219"/>
        <end position="234"/>
    </location>
</feature>
<dbReference type="InterPro" id="IPR009548">
    <property type="entry name" value="Prkrip1"/>
</dbReference>
<dbReference type="GO" id="GO:0004860">
    <property type="term" value="F:protein kinase inhibitor activity"/>
    <property type="evidence" value="ECO:0007669"/>
    <property type="project" value="TreeGrafter"/>
</dbReference>
<dbReference type="PANTHER" id="PTHR13507">
    <property type="entry name" value="PRKR-INTERACTING PROTEIN 1"/>
    <property type="match status" value="1"/>
</dbReference>
<name>A0A7J7JH44_BUGNE</name>
<dbReference type="OrthoDB" id="10067079at2759"/>